<comment type="cofactor">
    <cofactor evidence="1">
        <name>Mn(2+)</name>
        <dbReference type="ChEBI" id="CHEBI:29035"/>
    </cofactor>
</comment>
<comment type="similarity">
    <text evidence="2">Belongs to the DNA polymerase type-B-like family.</text>
</comment>
<dbReference type="InterPro" id="IPR043519">
    <property type="entry name" value="NT_sf"/>
</dbReference>
<dbReference type="GO" id="GO:0005730">
    <property type="term" value="C:nucleolus"/>
    <property type="evidence" value="ECO:0007669"/>
    <property type="project" value="TreeGrafter"/>
</dbReference>
<dbReference type="GO" id="GO:0003729">
    <property type="term" value="F:mRNA binding"/>
    <property type="evidence" value="ECO:0007669"/>
    <property type="project" value="TreeGrafter"/>
</dbReference>
<feature type="domain" description="PAP-associated" evidence="8">
    <location>
        <begin position="308"/>
        <end position="367"/>
    </location>
</feature>
<dbReference type="Gene3D" id="1.10.1410.10">
    <property type="match status" value="1"/>
</dbReference>
<dbReference type="GO" id="GO:0046872">
    <property type="term" value="F:metal ion binding"/>
    <property type="evidence" value="ECO:0007669"/>
    <property type="project" value="UniProtKB-KW"/>
</dbReference>
<feature type="region of interest" description="Disordered" evidence="7">
    <location>
        <begin position="584"/>
        <end position="633"/>
    </location>
</feature>
<dbReference type="EC" id="2.7.7.19" evidence="3"/>
<evidence type="ECO:0000256" key="2">
    <source>
        <dbReference type="ARBA" id="ARBA00008593"/>
    </source>
</evidence>
<dbReference type="CDD" id="cd05402">
    <property type="entry name" value="NT_PAP_TUTase"/>
    <property type="match status" value="1"/>
</dbReference>
<dbReference type="SUPFAM" id="SSF81301">
    <property type="entry name" value="Nucleotidyltransferase"/>
    <property type="match status" value="1"/>
</dbReference>
<dbReference type="Gene3D" id="3.30.460.10">
    <property type="entry name" value="Beta Polymerase, domain 2"/>
    <property type="match status" value="1"/>
</dbReference>
<evidence type="ECO:0000256" key="4">
    <source>
        <dbReference type="ARBA" id="ARBA00022679"/>
    </source>
</evidence>
<dbReference type="Pfam" id="PF22600">
    <property type="entry name" value="MTPAP-like_central"/>
    <property type="match status" value="1"/>
</dbReference>
<evidence type="ECO:0000259" key="9">
    <source>
        <dbReference type="Pfam" id="PF22600"/>
    </source>
</evidence>
<accession>T2M9S9</accession>
<reference evidence="10" key="1">
    <citation type="journal article" date="2013" name="Genome Biol. Evol.">
        <title>Punctuated emergences of genetic and phenotypic innovations in eumetazoan, bilaterian, euteleostome, and hominidae ancestors.</title>
        <authorList>
            <person name="Wenger Y."/>
            <person name="Galliot B."/>
        </authorList>
    </citation>
    <scope>NUCLEOTIDE SEQUENCE</scope>
    <source>
        <tissue evidence="10">Whole animals</tissue>
    </source>
</reference>
<sequence length="710" mass="79718">MAVDPRLECLPEHEGPALRTWNIIMQTTMGKVIKPASFCFDPSKQNGLDKRSFKVGEDFISLNNNNANKKFDLYQAKNISEQDTKKSQQSDLSDDEDENNNIHHAPWKKCTKYPENANGLHQEIIDFYNYMAPMPEEEMMRNDVIQRITDLVVSIWPSAKVEVFGSFRTNIYLPTSDIDLVVFGKWEKLPLFTLEKALVQNDIADAATVKVLDKASVPIIKLTDKKTRVHVDISFNTDTAVQSAEMVKSYIKEFKVLPHLYLTLKYFLSQRELNEVFTGGISSYCLMLLTVSFLQLHPRIDVTKSNVNLGVLLMEFFELYGRNFNYQKVGIKIKNGGSYINKDLLAKDLGNGECPALLCIEDPVTLGNDIGRSSYGILRVKEAFEYAFNVLDSALRSESYFTINPGSTYLSRIISVPKDLIVYRNWIHSVFRTEPYKPAVSVISLPSPIYQLSTVPIYSQNRPALLPTPPGQYSTQLKVSSPFSNLTTTASSIQYNSFYTNMYNSQHVVLPSNANSTMVYPIATMVPSTTSSRNISVTVHASNEQQNNKITNLHKIGEISTPGQSINQTQLSYAKAASNIDLCRTSRSSPMTTYSRSTPVITSSPTYNRKNSTNSNSRNSSPSAASRSKNRQNKVLNDSLEKNNFENTDLNHIPQPLKAVVVSADNAWSRKRNDIISLSDSSDDACYSKKANFRLDVKQTAHIISSDEGD</sequence>
<keyword evidence="6" id="KW-0460">Magnesium</keyword>
<dbReference type="KEGG" id="hmg:100201314"/>
<dbReference type="FunFam" id="1.10.1410.10:FF:000003">
    <property type="entry name" value="non-canonical poly(A) RNA polymerase PAPD7"/>
    <property type="match status" value="1"/>
</dbReference>
<name>T2M9S9_HYDVU</name>
<dbReference type="PANTHER" id="PTHR23092:SF15">
    <property type="entry name" value="INACTIVE NON-CANONICAL POLY(A) RNA POLYMERASE PROTEIN TRF4-2-RELATED"/>
    <property type="match status" value="1"/>
</dbReference>
<dbReference type="InterPro" id="IPR045862">
    <property type="entry name" value="Trf4-like"/>
</dbReference>
<feature type="region of interest" description="Disordered" evidence="7">
    <location>
        <begin position="73"/>
        <end position="107"/>
    </location>
</feature>
<evidence type="ECO:0000256" key="7">
    <source>
        <dbReference type="SAM" id="MobiDB-lite"/>
    </source>
</evidence>
<dbReference type="EMBL" id="HAAD01002418">
    <property type="protein sequence ID" value="CDG68650.1"/>
    <property type="molecule type" value="mRNA"/>
</dbReference>
<dbReference type="AlphaFoldDB" id="T2M9S9"/>
<dbReference type="FunFam" id="3.30.460.10:FF:000006">
    <property type="entry name" value="non-canonical poly(A) RNA polymerase PAPD5"/>
    <property type="match status" value="1"/>
</dbReference>
<evidence type="ECO:0000256" key="6">
    <source>
        <dbReference type="ARBA" id="ARBA00022842"/>
    </source>
</evidence>
<dbReference type="OrthoDB" id="273917at2759"/>
<dbReference type="GO" id="GO:0031123">
    <property type="term" value="P:RNA 3'-end processing"/>
    <property type="evidence" value="ECO:0007669"/>
    <property type="project" value="TreeGrafter"/>
</dbReference>
<protein>
    <recommendedName>
        <fullName evidence="3">polynucleotide adenylyltransferase</fullName>
        <ecNumber evidence="3">2.7.7.19</ecNumber>
    </recommendedName>
</protein>
<feature type="compositionally biased region" description="Low complexity" evidence="7">
    <location>
        <begin position="608"/>
        <end position="627"/>
    </location>
</feature>
<organism evidence="10">
    <name type="scientific">Hydra vulgaris</name>
    <name type="common">Hydra</name>
    <name type="synonym">Hydra attenuata</name>
    <dbReference type="NCBI Taxonomy" id="6087"/>
    <lineage>
        <taxon>Eukaryota</taxon>
        <taxon>Metazoa</taxon>
        <taxon>Cnidaria</taxon>
        <taxon>Hydrozoa</taxon>
        <taxon>Hydroidolina</taxon>
        <taxon>Anthoathecata</taxon>
        <taxon>Aplanulata</taxon>
        <taxon>Hydridae</taxon>
        <taxon>Hydra</taxon>
    </lineage>
</organism>
<dbReference type="InterPro" id="IPR054708">
    <property type="entry name" value="MTPAP-like_central"/>
</dbReference>
<evidence type="ECO:0000259" key="8">
    <source>
        <dbReference type="Pfam" id="PF03828"/>
    </source>
</evidence>
<dbReference type="GO" id="GO:1990817">
    <property type="term" value="F:poly(A) RNA polymerase activity"/>
    <property type="evidence" value="ECO:0007669"/>
    <property type="project" value="UniProtKB-EC"/>
</dbReference>
<evidence type="ECO:0000256" key="3">
    <source>
        <dbReference type="ARBA" id="ARBA00012388"/>
    </source>
</evidence>
<gene>
    <name evidence="10" type="primary">PAPD5</name>
</gene>
<feature type="compositionally biased region" description="Polar residues" evidence="7">
    <location>
        <begin position="585"/>
        <end position="607"/>
    </location>
</feature>
<dbReference type="InterPro" id="IPR002058">
    <property type="entry name" value="PAP_assoc"/>
</dbReference>
<dbReference type="Pfam" id="PF03828">
    <property type="entry name" value="PAP_assoc"/>
    <property type="match status" value="1"/>
</dbReference>
<evidence type="ECO:0000256" key="5">
    <source>
        <dbReference type="ARBA" id="ARBA00022723"/>
    </source>
</evidence>
<evidence type="ECO:0000313" key="10">
    <source>
        <dbReference type="EMBL" id="CDG68650.1"/>
    </source>
</evidence>
<dbReference type="GO" id="GO:0031499">
    <property type="term" value="C:TRAMP complex"/>
    <property type="evidence" value="ECO:0007669"/>
    <property type="project" value="TreeGrafter"/>
</dbReference>
<dbReference type="GO" id="GO:0043634">
    <property type="term" value="P:polyadenylation-dependent ncRNA catabolic process"/>
    <property type="evidence" value="ECO:0007669"/>
    <property type="project" value="TreeGrafter"/>
</dbReference>
<keyword evidence="4" id="KW-0808">Transferase</keyword>
<evidence type="ECO:0000256" key="1">
    <source>
        <dbReference type="ARBA" id="ARBA00001936"/>
    </source>
</evidence>
<proteinExistence type="evidence at transcript level"/>
<dbReference type="PANTHER" id="PTHR23092">
    <property type="entry name" value="POLY(A) RNA POLYMERASE"/>
    <property type="match status" value="1"/>
</dbReference>
<dbReference type="SUPFAM" id="SSF81631">
    <property type="entry name" value="PAP/OAS1 substrate-binding domain"/>
    <property type="match status" value="1"/>
</dbReference>
<keyword evidence="5" id="KW-0479">Metal-binding</keyword>
<feature type="domain" description="Poly(A) RNA polymerase mitochondrial-like central palm" evidence="9">
    <location>
        <begin position="120"/>
        <end position="251"/>
    </location>
</feature>